<dbReference type="Gene3D" id="3.20.20.100">
    <property type="entry name" value="NADP-dependent oxidoreductase domain"/>
    <property type="match status" value="1"/>
</dbReference>
<evidence type="ECO:0000313" key="3">
    <source>
        <dbReference type="EMBL" id="KRM87157.1"/>
    </source>
</evidence>
<reference evidence="3 4" key="1">
    <citation type="journal article" date="2015" name="Genome Announc.">
        <title>Expanding the biotechnology potential of lactobacilli through comparative genomics of 213 strains and associated genera.</title>
        <authorList>
            <person name="Sun Z."/>
            <person name="Harris H.M."/>
            <person name="McCann A."/>
            <person name="Guo C."/>
            <person name="Argimon S."/>
            <person name="Zhang W."/>
            <person name="Yang X."/>
            <person name="Jeffery I.B."/>
            <person name="Cooney J.C."/>
            <person name="Kagawa T.F."/>
            <person name="Liu W."/>
            <person name="Song Y."/>
            <person name="Salvetti E."/>
            <person name="Wrobel A."/>
            <person name="Rasinkangas P."/>
            <person name="Parkhill J."/>
            <person name="Rea M.C."/>
            <person name="O'Sullivan O."/>
            <person name="Ritari J."/>
            <person name="Douillard F.P."/>
            <person name="Paul Ross R."/>
            <person name="Yang R."/>
            <person name="Briner A.E."/>
            <person name="Felis G.E."/>
            <person name="de Vos W.M."/>
            <person name="Barrangou R."/>
            <person name="Klaenhammer T.R."/>
            <person name="Caufield P.W."/>
            <person name="Cui Y."/>
            <person name="Zhang H."/>
            <person name="O'Toole P.W."/>
        </authorList>
    </citation>
    <scope>NUCLEOTIDE SEQUENCE [LARGE SCALE GENOMIC DNA]</scope>
    <source>
        <strain evidence="3 4">DSM 22698</strain>
    </source>
</reference>
<evidence type="ECO:0000256" key="1">
    <source>
        <dbReference type="ARBA" id="ARBA00023002"/>
    </source>
</evidence>
<dbReference type="InterPro" id="IPR050523">
    <property type="entry name" value="AKR_Detox_Biosynth"/>
</dbReference>
<dbReference type="AlphaFoldDB" id="A0A0R2C7F0"/>
<dbReference type="OrthoDB" id="9773828at2"/>
<evidence type="ECO:0000313" key="4">
    <source>
        <dbReference type="Proteomes" id="UP000051789"/>
    </source>
</evidence>
<dbReference type="PATRIC" id="fig|1423810.4.peg.1347"/>
<dbReference type="Pfam" id="PF00248">
    <property type="entry name" value="Aldo_ket_red"/>
    <property type="match status" value="1"/>
</dbReference>
<dbReference type="PANTHER" id="PTHR43364:SF5">
    <property type="entry name" value="REDUCTASE"/>
    <property type="match status" value="1"/>
</dbReference>
<sequence>MQYTTLGHTGLKVSRLVLGTMNFGPRTSEEDADKIMDRARELGINFFDTANVYGRGANPDAHAGWTEEIVGRWFAKGDGRRESTVLATKFYNHMDDPSYGPNDPAGVSAYKLKRSLNDSLRRLQTDHVELLQMHHIDHHINWDEIFGAYEDVIAQGKVLYAGSSNFGARHLAFAAAHAHDRHFLGLVSEQHKYNLLTRLPELELLPTIKDLGMGMLIWSPLESGQLAENILHPTDPNGRRAAQNKLLSAARKAQLQRYEDLCKELGETQSTVALAWLLQNPVVTAPIIGPRTMEQLEAAVHALDVHLSPDVLEELDQIFPPVGAAPEAYAW</sequence>
<dbReference type="RefSeq" id="WP_054750379.1">
    <property type="nucleotide sequence ID" value="NZ_AYZK01000003.1"/>
</dbReference>
<feature type="domain" description="NADP-dependent oxidoreductase" evidence="2">
    <location>
        <begin position="15"/>
        <end position="318"/>
    </location>
</feature>
<dbReference type="EMBL" id="AYZK01000003">
    <property type="protein sequence ID" value="KRM87157.1"/>
    <property type="molecule type" value="Genomic_DNA"/>
</dbReference>
<dbReference type="GO" id="GO:0005829">
    <property type="term" value="C:cytosol"/>
    <property type="evidence" value="ECO:0007669"/>
    <property type="project" value="TreeGrafter"/>
</dbReference>
<dbReference type="InterPro" id="IPR023210">
    <property type="entry name" value="NADP_OxRdtase_dom"/>
</dbReference>
<dbReference type="STRING" id="1423810.FD19_GL001311"/>
<dbReference type="InterPro" id="IPR036812">
    <property type="entry name" value="NAD(P)_OxRdtase_dom_sf"/>
</dbReference>
<dbReference type="PANTHER" id="PTHR43364">
    <property type="entry name" value="NADH-SPECIFIC METHYLGLYOXAL REDUCTASE-RELATED"/>
    <property type="match status" value="1"/>
</dbReference>
<dbReference type="SUPFAM" id="SSF51430">
    <property type="entry name" value="NAD(P)-linked oxidoreductase"/>
    <property type="match status" value="1"/>
</dbReference>
<evidence type="ECO:0000259" key="2">
    <source>
        <dbReference type="Pfam" id="PF00248"/>
    </source>
</evidence>
<keyword evidence="1" id="KW-0560">Oxidoreductase</keyword>
<dbReference type="Proteomes" id="UP000051789">
    <property type="component" value="Unassembled WGS sequence"/>
</dbReference>
<name>A0A0R2C7F0_9LACO</name>
<accession>A0A0R2C7F0</accession>
<dbReference type="GO" id="GO:0016491">
    <property type="term" value="F:oxidoreductase activity"/>
    <property type="evidence" value="ECO:0007669"/>
    <property type="project" value="UniProtKB-KW"/>
</dbReference>
<comment type="caution">
    <text evidence="3">The sequence shown here is derived from an EMBL/GenBank/DDBJ whole genome shotgun (WGS) entry which is preliminary data.</text>
</comment>
<keyword evidence="4" id="KW-1185">Reference proteome</keyword>
<dbReference type="FunFam" id="3.20.20.100:FF:000004">
    <property type="entry name" value="Oxidoreductase, aldo/keto reductase"/>
    <property type="match status" value="1"/>
</dbReference>
<proteinExistence type="predicted"/>
<organism evidence="3 4">
    <name type="scientific">Lacticaseibacillus thailandensis DSM 22698 = JCM 13996</name>
    <dbReference type="NCBI Taxonomy" id="1423810"/>
    <lineage>
        <taxon>Bacteria</taxon>
        <taxon>Bacillati</taxon>
        <taxon>Bacillota</taxon>
        <taxon>Bacilli</taxon>
        <taxon>Lactobacillales</taxon>
        <taxon>Lactobacillaceae</taxon>
        <taxon>Lacticaseibacillus</taxon>
    </lineage>
</organism>
<protein>
    <submittedName>
        <fullName evidence="3">Ion channel associated protein</fullName>
    </submittedName>
</protein>
<gene>
    <name evidence="3" type="ORF">FD19_GL001311</name>
</gene>